<dbReference type="InterPro" id="IPR006353">
    <property type="entry name" value="HAD-SF_hydro_IIA_CECR5"/>
</dbReference>
<name>A0A422Q7G0_9TRYP</name>
<dbReference type="Gene3D" id="3.40.50.1000">
    <property type="entry name" value="HAD superfamily/HAD-like"/>
    <property type="match status" value="2"/>
</dbReference>
<dbReference type="InterPro" id="IPR036412">
    <property type="entry name" value="HAD-like_sf"/>
</dbReference>
<dbReference type="Proteomes" id="UP000284403">
    <property type="component" value="Unassembled WGS sequence"/>
</dbReference>
<dbReference type="GO" id="GO:0046474">
    <property type="term" value="P:glycerophospholipid biosynthetic process"/>
    <property type="evidence" value="ECO:0007669"/>
    <property type="project" value="TreeGrafter"/>
</dbReference>
<organism evidence="2 3">
    <name type="scientific">Trypanosoma conorhini</name>
    <dbReference type="NCBI Taxonomy" id="83891"/>
    <lineage>
        <taxon>Eukaryota</taxon>
        <taxon>Discoba</taxon>
        <taxon>Euglenozoa</taxon>
        <taxon>Kinetoplastea</taxon>
        <taxon>Metakinetoplastina</taxon>
        <taxon>Trypanosomatida</taxon>
        <taxon>Trypanosomatidae</taxon>
        <taxon>Trypanosoma</taxon>
    </lineage>
</organism>
<keyword evidence="2" id="KW-0378">Hydrolase</keyword>
<dbReference type="InterPro" id="IPR023214">
    <property type="entry name" value="HAD_sf"/>
</dbReference>
<comment type="caution">
    <text evidence="2">The sequence shown here is derived from an EMBL/GenBank/DDBJ whole genome shotgun (WGS) entry which is preliminary data.</text>
</comment>
<feature type="region of interest" description="Disordered" evidence="1">
    <location>
        <begin position="43"/>
        <end position="70"/>
    </location>
</feature>
<dbReference type="OrthoDB" id="10251048at2759"/>
<dbReference type="GeneID" id="40315521"/>
<dbReference type="GO" id="GO:0005739">
    <property type="term" value="C:mitochondrion"/>
    <property type="evidence" value="ECO:0007669"/>
    <property type="project" value="TreeGrafter"/>
</dbReference>
<dbReference type="NCBIfam" id="TIGR01460">
    <property type="entry name" value="HAD-SF-IIA"/>
    <property type="match status" value="1"/>
</dbReference>
<evidence type="ECO:0000313" key="2">
    <source>
        <dbReference type="EMBL" id="RNF25906.1"/>
    </source>
</evidence>
<dbReference type="EMBL" id="MKKU01000066">
    <property type="protein sequence ID" value="RNF25906.1"/>
    <property type="molecule type" value="Genomic_DNA"/>
</dbReference>
<dbReference type="NCBIfam" id="TIGR01456">
    <property type="entry name" value="CECR5"/>
    <property type="match status" value="1"/>
</dbReference>
<protein>
    <submittedName>
        <fullName evidence="2">HAD-superfamily subfamily IIA hydrolase</fullName>
    </submittedName>
</protein>
<dbReference type="Pfam" id="PF13242">
    <property type="entry name" value="Hydrolase_like"/>
    <property type="match status" value="1"/>
</dbReference>
<reference evidence="2 3" key="1">
    <citation type="journal article" date="2018" name="BMC Genomics">
        <title>Genomic comparison of Trypanosoma conorhini and Trypanosoma rangeli to Trypanosoma cruzi strains of high and low virulence.</title>
        <authorList>
            <person name="Bradwell K.R."/>
            <person name="Koparde V.N."/>
            <person name="Matveyev A.V."/>
            <person name="Serrano M.G."/>
            <person name="Alves J.M."/>
            <person name="Parikh H."/>
            <person name="Huang B."/>
            <person name="Lee V."/>
            <person name="Espinosa-Alvarez O."/>
            <person name="Ortiz P.A."/>
            <person name="Costa-Martins A.G."/>
            <person name="Teixeira M.M."/>
            <person name="Buck G.A."/>
        </authorList>
    </citation>
    <scope>NUCLEOTIDE SEQUENCE [LARGE SCALE GENOMIC DNA]</scope>
    <source>
        <strain evidence="2 3">025E</strain>
    </source>
</reference>
<dbReference type="RefSeq" id="XP_029231112.1">
    <property type="nucleotide sequence ID" value="XM_029368846.1"/>
</dbReference>
<gene>
    <name evidence="2" type="ORF">Tco025E_01910</name>
</gene>
<dbReference type="PANTHER" id="PTHR14269:SF4">
    <property type="entry name" value="CAT EYE SYNDROME CRITICAL REGION PROTEIN 5"/>
    <property type="match status" value="1"/>
</dbReference>
<dbReference type="GO" id="GO:0016787">
    <property type="term" value="F:hydrolase activity"/>
    <property type="evidence" value="ECO:0007669"/>
    <property type="project" value="UniProtKB-KW"/>
</dbReference>
<dbReference type="InterPro" id="IPR050324">
    <property type="entry name" value="CDP-alcohol_PTase-I"/>
</dbReference>
<dbReference type="AlphaFoldDB" id="A0A422Q7G0"/>
<sequence length="532" mass="59581">MQRLARKGILRPTALLRRRFVPPWERDGKSAEEFFSGLMQSANPMLTRQKHKERREEAERRSVEEAPSPAELRRIEAVHAHNESVLKQQRNFLPYGAKPIVYFERNQMAALGEYEMALQSSSVAAGATGYSPAVQGMLLADLHQKLPYRYESYVEPRGRQAQWPLHGTAGVVLDIDGVVYRSHKLIEGSDTAVRKMMELRIPLLFMSNGGGKSEEEKAKELSQLVGCEIDPLQIIFAQTPMQLLAPLYKDQNVLIVGCPRCAEVAKMYGFNRAISVLQFQAEHPELLPYKKWGELQKCEAGTVPFPEIAAIFEFNDPDDVFSDAQSILDVLLSPRGQVGRYVSSTQTIPFFLSSDDLLWATEAPLPRLGQGAFREMLSAVFESVTGHGLQVTTFGKPRAIAYAFAERRMEEVSARLGWDPKVLRAIFMVGDNIDTDIVGANARGGRWTSVHVLSGIGVAPVARRTLAEGDVELEWLEANVAKTPHYVAPTLDHFFRELLAFPESAMLQNKKPYYGMPNPVDLLETYNFPTSN</sequence>
<accession>A0A422Q7G0</accession>
<evidence type="ECO:0000256" key="1">
    <source>
        <dbReference type="SAM" id="MobiDB-lite"/>
    </source>
</evidence>
<dbReference type="Pfam" id="PF13344">
    <property type="entry name" value="Hydrolase_6"/>
    <property type="match status" value="1"/>
</dbReference>
<keyword evidence="3" id="KW-1185">Reference proteome</keyword>
<feature type="compositionally biased region" description="Basic and acidic residues" evidence="1">
    <location>
        <begin position="54"/>
        <end position="64"/>
    </location>
</feature>
<evidence type="ECO:0000313" key="3">
    <source>
        <dbReference type="Proteomes" id="UP000284403"/>
    </source>
</evidence>
<proteinExistence type="predicted"/>
<dbReference type="PANTHER" id="PTHR14269">
    <property type="entry name" value="CDP-DIACYLGLYCEROL--GLYCEROL-3-PHOSPHATE 3-PHOSPHATIDYLTRANSFERASE-RELATED"/>
    <property type="match status" value="1"/>
</dbReference>
<dbReference type="InterPro" id="IPR006357">
    <property type="entry name" value="HAD-SF_hydro_IIA"/>
</dbReference>
<dbReference type="SUPFAM" id="SSF56784">
    <property type="entry name" value="HAD-like"/>
    <property type="match status" value="1"/>
</dbReference>